<gene>
    <name evidence="3" type="ORF">SDRG_08770</name>
</gene>
<dbReference type="InParanoid" id="T0QFZ8"/>
<protein>
    <recommendedName>
        <fullName evidence="5">Membrane-associated protein</fullName>
    </recommendedName>
</protein>
<accession>T0QFZ8</accession>
<dbReference type="VEuPathDB" id="FungiDB:SDRG_08770"/>
<dbReference type="EMBL" id="JH767158">
    <property type="protein sequence ID" value="EQC33666.1"/>
    <property type="molecule type" value="Genomic_DNA"/>
</dbReference>
<evidence type="ECO:0000256" key="2">
    <source>
        <dbReference type="SAM" id="SignalP"/>
    </source>
</evidence>
<keyword evidence="2" id="KW-0732">Signal</keyword>
<proteinExistence type="predicted"/>
<keyword evidence="1" id="KW-0472">Membrane</keyword>
<keyword evidence="1" id="KW-0812">Transmembrane</keyword>
<name>T0QFZ8_SAPDV</name>
<dbReference type="GeneID" id="19949497"/>
<organism evidence="3 4">
    <name type="scientific">Saprolegnia diclina (strain VS20)</name>
    <dbReference type="NCBI Taxonomy" id="1156394"/>
    <lineage>
        <taxon>Eukaryota</taxon>
        <taxon>Sar</taxon>
        <taxon>Stramenopiles</taxon>
        <taxon>Oomycota</taxon>
        <taxon>Saprolegniomycetes</taxon>
        <taxon>Saprolegniales</taxon>
        <taxon>Saprolegniaceae</taxon>
        <taxon>Saprolegnia</taxon>
    </lineage>
</organism>
<dbReference type="PROSITE" id="PS51257">
    <property type="entry name" value="PROKAR_LIPOPROTEIN"/>
    <property type="match status" value="1"/>
</dbReference>
<keyword evidence="4" id="KW-1185">Reference proteome</keyword>
<feature type="chain" id="PRO_5004569644" description="Membrane-associated protein" evidence="2">
    <location>
        <begin position="21"/>
        <end position="323"/>
    </location>
</feature>
<evidence type="ECO:0000256" key="1">
    <source>
        <dbReference type="SAM" id="Phobius"/>
    </source>
</evidence>
<keyword evidence="1" id="KW-1133">Transmembrane helix</keyword>
<feature type="signal peptide" evidence="2">
    <location>
        <begin position="1"/>
        <end position="20"/>
    </location>
</feature>
<sequence length="323" mass="34163">MRCLLVAVTAIAVFASCVSAACTPFSSYLSSYDVERGVAVVADPAGCSSEPRPTDCVDSQCRKCWLYNTTFAPTPYAVCPRAMHPAIRPPESISCTAFLLPTEGSAGNVSAIYDATCTLYGGLGCLPNFAPCRRCSTYPTPSSRYWPCDLDAAICDNNTGLARVIGIIDASCLTKPTLPGCTVQSPCRRCRLQKLVTNAHLPDCAMLYTLATPLEVSVASAGSLWSAFEALQTDLRALPDDAAQFSETNTAAFAQDVGYYVIVSTLVVGGVGIAIGLAVLIVYATYRRRATASPILVRPMVEATVADKTHDLSLANPTTATTL</sequence>
<dbReference type="OrthoDB" id="67449at2759"/>
<evidence type="ECO:0000313" key="4">
    <source>
        <dbReference type="Proteomes" id="UP000030762"/>
    </source>
</evidence>
<evidence type="ECO:0000313" key="3">
    <source>
        <dbReference type="EMBL" id="EQC33666.1"/>
    </source>
</evidence>
<dbReference type="Proteomes" id="UP000030762">
    <property type="component" value="Unassembled WGS sequence"/>
</dbReference>
<dbReference type="RefSeq" id="XP_008612889.1">
    <property type="nucleotide sequence ID" value="XM_008614667.1"/>
</dbReference>
<dbReference type="AlphaFoldDB" id="T0QFZ8"/>
<reference evidence="3 4" key="1">
    <citation type="submission" date="2012-04" db="EMBL/GenBank/DDBJ databases">
        <title>The Genome Sequence of Saprolegnia declina VS20.</title>
        <authorList>
            <consortium name="The Broad Institute Genome Sequencing Platform"/>
            <person name="Russ C."/>
            <person name="Nusbaum C."/>
            <person name="Tyler B."/>
            <person name="van West P."/>
            <person name="Dieguez-Uribeondo J."/>
            <person name="de Bruijn I."/>
            <person name="Tripathy S."/>
            <person name="Jiang R."/>
            <person name="Young S.K."/>
            <person name="Zeng Q."/>
            <person name="Gargeya S."/>
            <person name="Fitzgerald M."/>
            <person name="Haas B."/>
            <person name="Abouelleil A."/>
            <person name="Alvarado L."/>
            <person name="Arachchi H.M."/>
            <person name="Berlin A."/>
            <person name="Chapman S.B."/>
            <person name="Goldberg J."/>
            <person name="Griggs A."/>
            <person name="Gujja S."/>
            <person name="Hansen M."/>
            <person name="Howarth C."/>
            <person name="Imamovic A."/>
            <person name="Larimer J."/>
            <person name="McCowen C."/>
            <person name="Montmayeur A."/>
            <person name="Murphy C."/>
            <person name="Neiman D."/>
            <person name="Pearson M."/>
            <person name="Priest M."/>
            <person name="Roberts A."/>
            <person name="Saif S."/>
            <person name="Shea T."/>
            <person name="Sisk P."/>
            <person name="Sykes S."/>
            <person name="Wortman J."/>
            <person name="Nusbaum C."/>
            <person name="Birren B."/>
        </authorList>
    </citation>
    <scope>NUCLEOTIDE SEQUENCE [LARGE SCALE GENOMIC DNA]</scope>
    <source>
        <strain evidence="3 4">VS20</strain>
    </source>
</reference>
<evidence type="ECO:0008006" key="5">
    <source>
        <dbReference type="Google" id="ProtNLM"/>
    </source>
</evidence>
<feature type="transmembrane region" description="Helical" evidence="1">
    <location>
        <begin position="257"/>
        <end position="283"/>
    </location>
</feature>